<evidence type="ECO:0000313" key="3">
    <source>
        <dbReference type="Proteomes" id="UP000700815"/>
    </source>
</evidence>
<feature type="domain" description="Beta-lactamase-related" evidence="1">
    <location>
        <begin position="33"/>
        <end position="414"/>
    </location>
</feature>
<dbReference type="InterPro" id="IPR050491">
    <property type="entry name" value="AmpC-like"/>
</dbReference>
<dbReference type="RefSeq" id="WP_219058164.1">
    <property type="nucleotide sequence ID" value="NZ_JAHBBH010000006.1"/>
</dbReference>
<keyword evidence="3" id="KW-1185">Reference proteome</keyword>
<dbReference type="PANTHER" id="PTHR46825">
    <property type="entry name" value="D-ALANYL-D-ALANINE-CARBOXYPEPTIDASE/ENDOPEPTIDASE AMPH"/>
    <property type="match status" value="1"/>
</dbReference>
<organism evidence="2 3">
    <name type="scientific">Bifidobacterium miconis</name>
    <dbReference type="NCBI Taxonomy" id="2834435"/>
    <lineage>
        <taxon>Bacteria</taxon>
        <taxon>Bacillati</taxon>
        <taxon>Actinomycetota</taxon>
        <taxon>Actinomycetes</taxon>
        <taxon>Bifidobacteriales</taxon>
        <taxon>Bifidobacteriaceae</taxon>
        <taxon>Bifidobacterium</taxon>
    </lineage>
</organism>
<sequence>MTLTQPSQPSQPCVSGHAPEHAYVPDEATVAEIDRIFHALVTERKAPAYVYGVFDRNGLILSGHGGSAARLDRPDETLELDEHTRFRIASMSKSFAAAAVMQLAWQGKVDLHAPAADIVPQLANVVPYDRDSFPITVHDLLVMSCGLATDDAWADRQESISRAELQALLSQRLKSIYSPGERYEYSNIGYAAIGEVIRNASGMDVPDYVRTHLLEPLGLSETTYDWRDVPADRLCRGYHLDPNGDAGGGTWAPEAFADPGAFSVIGGVISSVHDVAAWDAWLARGFEPSPCSASGSGDARSADGSGANVADGAAAADALGDEVLPRRYRRLMQMPHTPMPPVLRSGSSRGWLTRRDFNEIEAYGYGLIVKHDERFGDIAYHSGGYPGYGSNMRWHLDSGLGVVVLANGRYATPSVLAIRALSLMLEEASRSGGPAAGWSFPLWPETREAQRRVNAMLAGLSQAGDVAALPNAMTCAQSIASLADLLAMNVTLDWTYGERGTQLAKLLAVTGLPVVGGSAASSVASDGTAGTANGSGIVTVSDEHADSPAQLSWTVACAHHPLRCTIQLNSLEHPQVQTLEFARADAPRTDDIVTVTPSTRILG</sequence>
<dbReference type="PANTHER" id="PTHR46825:SF9">
    <property type="entry name" value="BETA-LACTAMASE-RELATED DOMAIN-CONTAINING PROTEIN"/>
    <property type="match status" value="1"/>
</dbReference>
<comment type="caution">
    <text evidence="2">The sequence shown here is derived from an EMBL/GenBank/DDBJ whole genome shotgun (WGS) entry which is preliminary data.</text>
</comment>
<evidence type="ECO:0000313" key="2">
    <source>
        <dbReference type="EMBL" id="MBW3092067.1"/>
    </source>
</evidence>
<gene>
    <name evidence="2" type="ORF">KIH79_03675</name>
</gene>
<reference evidence="2 3" key="1">
    <citation type="submission" date="2021-05" db="EMBL/GenBank/DDBJ databases">
        <title>Phylogenetic classification of ten novel species belonging to the genus Bifidobacterium comprising B. colchicus sp. nov., B. abeli sp. nov., B. bicoloris sp. nov., B. guerezis sp. nov., B. rosaliae sp. nov., B. santillanensis sp. nov., B. argentati sp. nov., B. amazzoni sp. nov., B. pluviali sp. nov., and B. pinnaculum sp. nov.</title>
        <authorList>
            <person name="Lugli G.A."/>
            <person name="Ruiz Garcia L."/>
            <person name="Margolles A."/>
            <person name="Ventura M."/>
        </authorList>
    </citation>
    <scope>NUCLEOTIDE SEQUENCE [LARGE SCALE GENOMIC DNA]</scope>
    <source>
        <strain evidence="2 3">82T10</strain>
    </source>
</reference>
<dbReference type="InterPro" id="IPR001466">
    <property type="entry name" value="Beta-lactam-related"/>
</dbReference>
<accession>A0ABS6WDX5</accession>
<proteinExistence type="predicted"/>
<evidence type="ECO:0000259" key="1">
    <source>
        <dbReference type="Pfam" id="PF00144"/>
    </source>
</evidence>
<dbReference type="Proteomes" id="UP000700815">
    <property type="component" value="Unassembled WGS sequence"/>
</dbReference>
<protein>
    <submittedName>
        <fullName evidence="2">Beta-lactamase family protein</fullName>
    </submittedName>
</protein>
<dbReference type="Pfam" id="PF00144">
    <property type="entry name" value="Beta-lactamase"/>
    <property type="match status" value="1"/>
</dbReference>
<dbReference type="EMBL" id="JAHBBH010000006">
    <property type="protein sequence ID" value="MBW3092067.1"/>
    <property type="molecule type" value="Genomic_DNA"/>
</dbReference>
<name>A0ABS6WDX5_9BIFI</name>